<evidence type="ECO:0000259" key="2">
    <source>
        <dbReference type="Pfam" id="PF00149"/>
    </source>
</evidence>
<gene>
    <name evidence="3" type="ORF">SAMN05660420_01665</name>
</gene>
<keyword evidence="1" id="KW-0411">Iron-sulfur</keyword>
<organism evidence="3 4">
    <name type="scientific">Desulfuromusa kysingii</name>
    <dbReference type="NCBI Taxonomy" id="37625"/>
    <lineage>
        <taxon>Bacteria</taxon>
        <taxon>Pseudomonadati</taxon>
        <taxon>Thermodesulfobacteriota</taxon>
        <taxon>Desulfuromonadia</taxon>
        <taxon>Desulfuromonadales</taxon>
        <taxon>Geopsychrobacteraceae</taxon>
        <taxon>Desulfuromusa</taxon>
    </lineage>
</organism>
<dbReference type="PANTHER" id="PTHR43143:SF1">
    <property type="entry name" value="SERINE_THREONINE-PROTEIN PHOSPHATASE CPPED1"/>
    <property type="match status" value="1"/>
</dbReference>
<dbReference type="PANTHER" id="PTHR43143">
    <property type="entry name" value="METALLOPHOSPHOESTERASE, CALCINEURIN SUPERFAMILY"/>
    <property type="match status" value="1"/>
</dbReference>
<dbReference type="RefSeq" id="WP_092346656.1">
    <property type="nucleotide sequence ID" value="NZ_FNQN01000004.1"/>
</dbReference>
<dbReference type="Pfam" id="PF00149">
    <property type="entry name" value="Metallophos"/>
    <property type="match status" value="1"/>
</dbReference>
<dbReference type="PROSITE" id="PS51318">
    <property type="entry name" value="TAT"/>
    <property type="match status" value="1"/>
</dbReference>
<dbReference type="GO" id="GO:0051536">
    <property type="term" value="F:iron-sulfur cluster binding"/>
    <property type="evidence" value="ECO:0007669"/>
    <property type="project" value="UniProtKB-KW"/>
</dbReference>
<dbReference type="InterPro" id="IPR006311">
    <property type="entry name" value="TAT_signal"/>
</dbReference>
<dbReference type="InterPro" id="IPR004843">
    <property type="entry name" value="Calcineurin-like_PHP"/>
</dbReference>
<name>A0A1H3ZTC3_9BACT</name>
<proteinExistence type="predicted"/>
<evidence type="ECO:0000256" key="1">
    <source>
        <dbReference type="ARBA" id="ARBA00023014"/>
    </source>
</evidence>
<dbReference type="InterPro" id="IPR051918">
    <property type="entry name" value="STPP_CPPED1"/>
</dbReference>
<dbReference type="SUPFAM" id="SSF56300">
    <property type="entry name" value="Metallo-dependent phosphatases"/>
    <property type="match status" value="1"/>
</dbReference>
<dbReference type="EMBL" id="FNQN01000004">
    <property type="protein sequence ID" value="SEA26918.1"/>
    <property type="molecule type" value="Genomic_DNA"/>
</dbReference>
<dbReference type="GO" id="GO:0016787">
    <property type="term" value="F:hydrolase activity"/>
    <property type="evidence" value="ECO:0007669"/>
    <property type="project" value="InterPro"/>
</dbReference>
<evidence type="ECO:0000313" key="3">
    <source>
        <dbReference type="EMBL" id="SEA26918.1"/>
    </source>
</evidence>
<dbReference type="InterPro" id="IPR029052">
    <property type="entry name" value="Metallo-depent_PP-like"/>
</dbReference>
<feature type="domain" description="Calcineurin-like phosphoesterase" evidence="2">
    <location>
        <begin position="42"/>
        <end position="261"/>
    </location>
</feature>
<keyword evidence="1" id="KW-0479">Metal-binding</keyword>
<evidence type="ECO:0000313" key="4">
    <source>
        <dbReference type="Proteomes" id="UP000199409"/>
    </source>
</evidence>
<keyword evidence="4" id="KW-1185">Reference proteome</keyword>
<dbReference type="STRING" id="37625.SAMN05660420_01665"/>
<reference evidence="3 4" key="1">
    <citation type="submission" date="2016-10" db="EMBL/GenBank/DDBJ databases">
        <authorList>
            <person name="de Groot N.N."/>
        </authorList>
    </citation>
    <scope>NUCLEOTIDE SEQUENCE [LARGE SCALE GENOMIC DNA]</scope>
    <source>
        <strain evidence="3 4">DSM 7343</strain>
    </source>
</reference>
<dbReference type="AlphaFoldDB" id="A0A1H3ZTC3"/>
<dbReference type="Gene3D" id="3.60.21.10">
    <property type="match status" value="1"/>
</dbReference>
<sequence>MNDLSRRQFIRKGGISLLGAAVAMNTGSIAFANTLKVPFEPIRFAVISDLHVDIQGTNGFRLSADSVACLHHTIADLNAEKELAFVMINGDLLTDGEAENASIVREALKTLKHQSFVLCGNHDYQPADTKKHRDGFTYLTIDDFVQYFSGYGYDGSGKRYYAKQIVPGLRMLALDACLPLEQKKWGGHLPDEQLSWLDNELSLHKDQINLVFMHHNFIPWTVDELKGGPKQWFCIDNAAEVRSILEKNSQANPIAFSGHRHIGLHTRELNKINYFALPSLNSHPMRYSIFTLSSEQIAWKTPMVSVSEEKHIEARQALLSATWWRDEQYSQRNTRNDSEVLNLYENNDKIIGTRPLKRG</sequence>
<accession>A0A1H3ZTC3</accession>
<dbReference type="OrthoDB" id="5464520at2"/>
<dbReference type="Proteomes" id="UP000199409">
    <property type="component" value="Unassembled WGS sequence"/>
</dbReference>
<keyword evidence="1" id="KW-0408">Iron</keyword>
<protein>
    <submittedName>
        <fullName evidence="3">Calcineurin-like phosphoesterase</fullName>
    </submittedName>
</protein>